<dbReference type="EMBL" id="CAJMWX010001040">
    <property type="protein sequence ID" value="CAE6450829.1"/>
    <property type="molecule type" value="Genomic_DNA"/>
</dbReference>
<sequence length="227" mass="25262">MEPGTYRIVNLAHGTVITENNMGVVGYHTAGHKGLWFAQRSGEGYRFKNVVSGGYLAVASTVDHNCELYSSRYPTTWALTFNPEHRGHDLYGILMGDTDRILDLSSGADGTKARTCHIAFGEFAKSQISRFMRSLNPFMKDQPNTGCGNSYPIDEEVPDLARAQRAEETIKSQVAEIGYLRQLILDDRQEKAESRSKLSQLNQDITELKSQVGRLEVLLAERFATAA</sequence>
<evidence type="ECO:0000256" key="1">
    <source>
        <dbReference type="SAM" id="Coils"/>
    </source>
</evidence>
<dbReference type="Proteomes" id="UP000663861">
    <property type="component" value="Unassembled WGS sequence"/>
</dbReference>
<reference evidence="3" key="1">
    <citation type="submission" date="2021-01" db="EMBL/GenBank/DDBJ databases">
        <authorList>
            <person name="Kaushik A."/>
        </authorList>
    </citation>
    <scope>NUCLEOTIDE SEQUENCE</scope>
    <source>
        <strain evidence="2">AG4-R118</strain>
        <strain evidence="3">AG4-RS23</strain>
    </source>
</reference>
<evidence type="ECO:0000313" key="4">
    <source>
        <dbReference type="Proteomes" id="UP000663861"/>
    </source>
</evidence>
<organism evidence="3 4">
    <name type="scientific">Rhizoctonia solani</name>
    <dbReference type="NCBI Taxonomy" id="456999"/>
    <lineage>
        <taxon>Eukaryota</taxon>
        <taxon>Fungi</taxon>
        <taxon>Dikarya</taxon>
        <taxon>Basidiomycota</taxon>
        <taxon>Agaricomycotina</taxon>
        <taxon>Agaricomycetes</taxon>
        <taxon>Cantharellales</taxon>
        <taxon>Ceratobasidiaceae</taxon>
        <taxon>Rhizoctonia</taxon>
    </lineage>
</organism>
<dbReference type="Proteomes" id="UP000663888">
    <property type="component" value="Unassembled WGS sequence"/>
</dbReference>
<keyword evidence="1" id="KW-0175">Coiled coil</keyword>
<dbReference type="Gene3D" id="2.80.10.50">
    <property type="match status" value="1"/>
</dbReference>
<protein>
    <recommendedName>
        <fullName evidence="5">Ricin B lectin domain-containing protein</fullName>
    </recommendedName>
</protein>
<feature type="coiled-coil region" evidence="1">
    <location>
        <begin position="191"/>
        <end position="218"/>
    </location>
</feature>
<dbReference type="SUPFAM" id="SSF50370">
    <property type="entry name" value="Ricin B-like lectins"/>
    <property type="match status" value="1"/>
</dbReference>
<evidence type="ECO:0008006" key="5">
    <source>
        <dbReference type="Google" id="ProtNLM"/>
    </source>
</evidence>
<dbReference type="InterPro" id="IPR035992">
    <property type="entry name" value="Ricin_B-like_lectins"/>
</dbReference>
<comment type="caution">
    <text evidence="3">The sequence shown here is derived from an EMBL/GenBank/DDBJ whole genome shotgun (WGS) entry which is preliminary data.</text>
</comment>
<dbReference type="EMBL" id="CAJMWY010004151">
    <property type="protein sequence ID" value="CAE6521189.1"/>
    <property type="molecule type" value="Genomic_DNA"/>
</dbReference>
<proteinExistence type="predicted"/>
<accession>A0A8H3DBF8</accession>
<gene>
    <name evidence="3" type="ORF">RDB_LOCUS155904</name>
    <name evidence="2" type="ORF">RDB_LOCUS69250</name>
</gene>
<evidence type="ECO:0000313" key="3">
    <source>
        <dbReference type="EMBL" id="CAE6521189.1"/>
    </source>
</evidence>
<name>A0A8H3DBF8_9AGAM</name>
<evidence type="ECO:0000313" key="2">
    <source>
        <dbReference type="EMBL" id="CAE6450829.1"/>
    </source>
</evidence>
<dbReference type="AlphaFoldDB" id="A0A8H3DBF8"/>